<dbReference type="GO" id="GO:0055085">
    <property type="term" value="P:transmembrane transport"/>
    <property type="evidence" value="ECO:0007669"/>
    <property type="project" value="InterPro"/>
</dbReference>
<comment type="similarity">
    <text evidence="7">Belongs to the binding-protein-dependent transport system permease family.</text>
</comment>
<dbReference type="InterPro" id="IPR000515">
    <property type="entry name" value="MetI-like"/>
</dbReference>
<dbReference type="STRING" id="1892869.ACGLYG10_1330"/>
<organism evidence="10 11">
    <name type="scientific">Actinomyces glycerinitolerans</name>
    <dbReference type="NCBI Taxonomy" id="1892869"/>
    <lineage>
        <taxon>Bacteria</taxon>
        <taxon>Bacillati</taxon>
        <taxon>Actinomycetota</taxon>
        <taxon>Actinomycetes</taxon>
        <taxon>Actinomycetales</taxon>
        <taxon>Actinomycetaceae</taxon>
        <taxon>Actinomyces</taxon>
    </lineage>
</organism>
<feature type="transmembrane region" description="Helical" evidence="7">
    <location>
        <begin position="274"/>
        <end position="295"/>
    </location>
</feature>
<dbReference type="InterPro" id="IPR035906">
    <property type="entry name" value="MetI-like_sf"/>
</dbReference>
<feature type="transmembrane region" description="Helical" evidence="7">
    <location>
        <begin position="41"/>
        <end position="63"/>
    </location>
</feature>
<feature type="transmembrane region" description="Helical" evidence="7">
    <location>
        <begin position="174"/>
        <end position="192"/>
    </location>
</feature>
<evidence type="ECO:0000256" key="3">
    <source>
        <dbReference type="ARBA" id="ARBA00022475"/>
    </source>
</evidence>
<dbReference type="EMBL" id="FQTT01000010">
    <property type="protein sequence ID" value="SHE25116.1"/>
    <property type="molecule type" value="Genomic_DNA"/>
</dbReference>
<keyword evidence="6 7" id="KW-0472">Membrane</keyword>
<keyword evidence="4 7" id="KW-0812">Transmembrane</keyword>
<dbReference type="PANTHER" id="PTHR43744">
    <property type="entry name" value="ABC TRANSPORTER PERMEASE PROTEIN MG189-RELATED-RELATED"/>
    <property type="match status" value="1"/>
</dbReference>
<dbReference type="RefSeq" id="WP_083565696.1">
    <property type="nucleotide sequence ID" value="NZ_FQTT01000010.1"/>
</dbReference>
<keyword evidence="2 7" id="KW-0813">Transport</keyword>
<feature type="region of interest" description="Disordered" evidence="8">
    <location>
        <begin position="1"/>
        <end position="33"/>
    </location>
</feature>
<feature type="transmembrane region" description="Helical" evidence="7">
    <location>
        <begin position="105"/>
        <end position="129"/>
    </location>
</feature>
<dbReference type="CDD" id="cd06261">
    <property type="entry name" value="TM_PBP2"/>
    <property type="match status" value="1"/>
</dbReference>
<dbReference type="Proteomes" id="UP000184291">
    <property type="component" value="Unassembled WGS sequence"/>
</dbReference>
<evidence type="ECO:0000313" key="10">
    <source>
        <dbReference type="EMBL" id="SHE25116.1"/>
    </source>
</evidence>
<gene>
    <name evidence="10" type="ORF">ACGLYG10_1330</name>
</gene>
<dbReference type="PROSITE" id="PS50928">
    <property type="entry name" value="ABC_TM1"/>
    <property type="match status" value="1"/>
</dbReference>
<keyword evidence="3" id="KW-1003">Cell membrane</keyword>
<accession>A0A1M4RYR2</accession>
<evidence type="ECO:0000256" key="2">
    <source>
        <dbReference type="ARBA" id="ARBA00022448"/>
    </source>
</evidence>
<dbReference type="OrthoDB" id="3524874at2"/>
<dbReference type="SUPFAM" id="SSF161098">
    <property type="entry name" value="MetI-like"/>
    <property type="match status" value="1"/>
</dbReference>
<evidence type="ECO:0000256" key="5">
    <source>
        <dbReference type="ARBA" id="ARBA00022989"/>
    </source>
</evidence>
<keyword evidence="5 7" id="KW-1133">Transmembrane helix</keyword>
<evidence type="ECO:0000256" key="8">
    <source>
        <dbReference type="SAM" id="MobiDB-lite"/>
    </source>
</evidence>
<dbReference type="Gene3D" id="1.10.3720.10">
    <property type="entry name" value="MetI-like"/>
    <property type="match status" value="1"/>
</dbReference>
<keyword evidence="11" id="KW-1185">Reference proteome</keyword>
<reference evidence="11" key="1">
    <citation type="submission" date="2016-09" db="EMBL/GenBank/DDBJ databases">
        <authorList>
            <person name="Strepis N."/>
        </authorList>
    </citation>
    <scope>NUCLEOTIDE SEQUENCE [LARGE SCALE GENOMIC DNA]</scope>
</reference>
<dbReference type="GO" id="GO:0005886">
    <property type="term" value="C:plasma membrane"/>
    <property type="evidence" value="ECO:0007669"/>
    <property type="project" value="UniProtKB-SubCell"/>
</dbReference>
<evidence type="ECO:0000256" key="6">
    <source>
        <dbReference type="ARBA" id="ARBA00023136"/>
    </source>
</evidence>
<sequence length="309" mass="33647">MSSSDDAVAIGTTPVHTRPSLRSQGRSGRGWGRVSNRRGPLAVLGIYLGLGLAAIIMVLPFLFSFMTAFKSPRDFASHSPLAPPDPWTLDSFAAVLGGRIDFASAIWTTLAMVAVMVVAQIGSSVMAAYAFARLSFPGRDIIFWIFLATMMLPSSVLVIPLYLMMAKAGMNNTFWGIVIPFMLASPYAVFLLRENFRSIPQELIDAARVDGAGHVRTLLQVVLPISRPILATLTLITVVSQWNSFMWPRVIASQRPKVITVATAALQSQYNANWTYVMSATTIALVPLIILFIAFQKQIVASIVLTGLK</sequence>
<feature type="domain" description="ABC transmembrane type-1" evidence="9">
    <location>
        <begin position="106"/>
        <end position="295"/>
    </location>
</feature>
<protein>
    <recommendedName>
        <fullName evidence="9">ABC transmembrane type-1 domain-containing protein</fullName>
    </recommendedName>
</protein>
<dbReference type="Pfam" id="PF00528">
    <property type="entry name" value="BPD_transp_1"/>
    <property type="match status" value="1"/>
</dbReference>
<proteinExistence type="inferred from homology"/>
<comment type="subcellular location">
    <subcellularLocation>
        <location evidence="1 7">Cell membrane</location>
        <topology evidence="1 7">Multi-pass membrane protein</topology>
    </subcellularLocation>
</comment>
<feature type="transmembrane region" description="Helical" evidence="7">
    <location>
        <begin position="141"/>
        <end position="162"/>
    </location>
</feature>
<dbReference type="PANTHER" id="PTHR43744:SF12">
    <property type="entry name" value="ABC TRANSPORTER PERMEASE PROTEIN MG189-RELATED"/>
    <property type="match status" value="1"/>
</dbReference>
<evidence type="ECO:0000259" key="9">
    <source>
        <dbReference type="PROSITE" id="PS50928"/>
    </source>
</evidence>
<dbReference type="AlphaFoldDB" id="A0A1M4RYR2"/>
<evidence type="ECO:0000256" key="4">
    <source>
        <dbReference type="ARBA" id="ARBA00022692"/>
    </source>
</evidence>
<evidence type="ECO:0000313" key="11">
    <source>
        <dbReference type="Proteomes" id="UP000184291"/>
    </source>
</evidence>
<evidence type="ECO:0000256" key="1">
    <source>
        <dbReference type="ARBA" id="ARBA00004651"/>
    </source>
</evidence>
<name>A0A1M4RYR2_9ACTO</name>
<evidence type="ECO:0000256" key="7">
    <source>
        <dbReference type="RuleBase" id="RU363032"/>
    </source>
</evidence>
<feature type="compositionally biased region" description="Low complexity" evidence="8">
    <location>
        <begin position="18"/>
        <end position="33"/>
    </location>
</feature>